<feature type="binding site" evidence="5">
    <location>
        <position position="131"/>
    </location>
    <ligand>
        <name>pyridoxal 5'-phosphate</name>
        <dbReference type="ChEBI" id="CHEBI:597326"/>
    </ligand>
</feature>
<evidence type="ECO:0000256" key="3">
    <source>
        <dbReference type="ARBA" id="ARBA00022679"/>
    </source>
</evidence>
<dbReference type="InterPro" id="IPR004636">
    <property type="entry name" value="AcOrn/SuccOrn_fam"/>
</dbReference>
<dbReference type="eggNOG" id="COG4992">
    <property type="taxonomic scope" value="Bacteria"/>
</dbReference>
<dbReference type="PANTHER" id="PTHR11986">
    <property type="entry name" value="AMINOTRANSFERASE CLASS III"/>
    <property type="match status" value="1"/>
</dbReference>
<comment type="cofactor">
    <cofactor evidence="5">
        <name>pyridoxal 5'-phosphate</name>
        <dbReference type="ChEBI" id="CHEBI:597326"/>
    </cofactor>
    <text evidence="5">Binds 1 pyridoxal phosphate per subunit.</text>
</comment>
<organism evidence="6 7">
    <name type="scientific">Gracilinema caldarium (strain ATCC 51460 / DSM 7334 / H1)</name>
    <name type="common">Treponema caldarium</name>
    <dbReference type="NCBI Taxonomy" id="744872"/>
    <lineage>
        <taxon>Bacteria</taxon>
        <taxon>Pseudomonadati</taxon>
        <taxon>Spirochaetota</taxon>
        <taxon>Spirochaetia</taxon>
        <taxon>Spirochaetales</taxon>
        <taxon>Breznakiellaceae</taxon>
        <taxon>Gracilinema</taxon>
    </lineage>
</organism>
<evidence type="ECO:0000313" key="6">
    <source>
        <dbReference type="EMBL" id="AEJ19040.1"/>
    </source>
</evidence>
<dbReference type="HAMAP" id="MF_01107">
    <property type="entry name" value="ArgD_aminotrans_3"/>
    <property type="match status" value="1"/>
</dbReference>
<feature type="binding site" evidence="5">
    <location>
        <position position="134"/>
    </location>
    <ligand>
        <name>N(2)-acetyl-L-ornithine</name>
        <dbReference type="ChEBI" id="CHEBI:57805"/>
    </ligand>
</feature>
<dbReference type="PROSITE" id="PS00600">
    <property type="entry name" value="AA_TRANSFER_CLASS_3"/>
    <property type="match status" value="1"/>
</dbReference>
<dbReference type="STRING" id="744872.Spica_0886"/>
<comment type="catalytic activity">
    <reaction evidence="5">
        <text>N(2)-acetyl-L-ornithine + 2-oxoglutarate = N-acetyl-L-glutamate 5-semialdehyde + L-glutamate</text>
        <dbReference type="Rhea" id="RHEA:18049"/>
        <dbReference type="ChEBI" id="CHEBI:16810"/>
        <dbReference type="ChEBI" id="CHEBI:29123"/>
        <dbReference type="ChEBI" id="CHEBI:29985"/>
        <dbReference type="ChEBI" id="CHEBI:57805"/>
        <dbReference type="EC" id="2.6.1.11"/>
    </reaction>
</comment>
<dbReference type="GO" id="GO:0042802">
    <property type="term" value="F:identical protein binding"/>
    <property type="evidence" value="ECO:0007669"/>
    <property type="project" value="TreeGrafter"/>
</dbReference>
<dbReference type="FunFam" id="3.40.640.10:FF:000004">
    <property type="entry name" value="Acetylornithine aminotransferase"/>
    <property type="match status" value="1"/>
</dbReference>
<feature type="binding site" evidence="5">
    <location>
        <begin position="217"/>
        <end position="220"/>
    </location>
    <ligand>
        <name>pyridoxal 5'-phosphate</name>
        <dbReference type="ChEBI" id="CHEBI:597326"/>
    </ligand>
</feature>
<accession>F8F1I7</accession>
<keyword evidence="3 5" id="KW-0808">Transferase</keyword>
<keyword evidence="5" id="KW-0963">Cytoplasm</keyword>
<proteinExistence type="inferred from homology"/>
<dbReference type="InterPro" id="IPR015421">
    <property type="entry name" value="PyrdxlP-dep_Trfase_major"/>
</dbReference>
<dbReference type="Gene3D" id="3.90.1150.10">
    <property type="entry name" value="Aspartate Aminotransferase, domain 1"/>
    <property type="match status" value="1"/>
</dbReference>
<protein>
    <recommendedName>
        <fullName evidence="5">Acetylornithine aminotransferase</fullName>
        <shortName evidence="5">ACOAT</shortName>
        <ecNumber evidence="5">2.6.1.11</ecNumber>
    </recommendedName>
</protein>
<dbReference type="RefSeq" id="WP_013968351.1">
    <property type="nucleotide sequence ID" value="NC_015732.1"/>
</dbReference>
<comment type="miscellaneous">
    <text evidence="5">May also have succinyldiaminopimelate aminotransferase activity, thus carrying out the corresponding step in lysine biosynthesis.</text>
</comment>
<evidence type="ECO:0000256" key="1">
    <source>
        <dbReference type="ARBA" id="ARBA00022576"/>
    </source>
</evidence>
<keyword evidence="1 5" id="KW-0032">Aminotransferase</keyword>
<dbReference type="InterPro" id="IPR015424">
    <property type="entry name" value="PyrdxlP-dep_Trfase"/>
</dbReference>
<dbReference type="KEGG" id="scd:Spica_0886"/>
<dbReference type="NCBIfam" id="TIGR00707">
    <property type="entry name" value="argD"/>
    <property type="match status" value="1"/>
</dbReference>
<name>F8F1I7_GRAC1</name>
<dbReference type="GO" id="GO:0030170">
    <property type="term" value="F:pyridoxal phosphate binding"/>
    <property type="evidence" value="ECO:0007669"/>
    <property type="project" value="InterPro"/>
</dbReference>
<dbReference type="InterPro" id="IPR049704">
    <property type="entry name" value="Aminotrans_3_PPA_site"/>
</dbReference>
<dbReference type="InterPro" id="IPR005814">
    <property type="entry name" value="Aminotrans_3"/>
</dbReference>
<sequence>MNSFMNTYHRLPVVFTKGSGARLTDSQGKTYVDFTSGIAVNCLGHNHPALVKAINDQAARLIHTSNYFLSDTSIAFAERLVQACKSVGMERVFLCNSGAEANEGAIKIARKYSQSRYGNGRHRIVTLKGSFHGRTLTTLSATGQDRFHPDSFAPYTEGFIFVEPHDIPAMEKALDGTVAAVLMEPIQGESGIRPLDAAYVQRVAQLCRERDVLLMFDEVQSGVGRTGTFLASEIYQVQVDVVTLAKGLSGGVPVGAVLAGQKTAETLGVGDHGSTFGGNPLAAAAGLAVLSVVDQPALLAEISRKGNHIMETIRAWKHPAVREVRGRGLMIGIDIAGDAWPVLEAALQQGLLLLSAGQKTLRLLPPYIITDDEIDEGLKILRSILDTISLGA</sequence>
<feature type="binding site" evidence="5">
    <location>
        <position position="274"/>
    </location>
    <ligand>
        <name>N(2)-acetyl-L-ornithine</name>
        <dbReference type="ChEBI" id="CHEBI:57805"/>
    </ligand>
</feature>
<keyword evidence="7" id="KW-1185">Reference proteome</keyword>
<dbReference type="GO" id="GO:0006526">
    <property type="term" value="P:L-arginine biosynthetic process"/>
    <property type="evidence" value="ECO:0007669"/>
    <property type="project" value="UniProtKB-UniRule"/>
</dbReference>
<evidence type="ECO:0000256" key="5">
    <source>
        <dbReference type="HAMAP-Rule" id="MF_01107"/>
    </source>
</evidence>
<dbReference type="UniPathway" id="UPA00068">
    <property type="reaction ID" value="UER00109"/>
</dbReference>
<dbReference type="PIRSF" id="PIRSF000521">
    <property type="entry name" value="Transaminase_4ab_Lys_Orn"/>
    <property type="match status" value="1"/>
</dbReference>
<dbReference type="NCBIfam" id="NF002325">
    <property type="entry name" value="PRK01278.1"/>
    <property type="match status" value="1"/>
</dbReference>
<comment type="pathway">
    <text evidence="5">Amino-acid biosynthesis; L-arginine biosynthesis; N(2)-acetyl-L-ornithine from L-glutamate: step 4/4.</text>
</comment>
<feature type="binding site" evidence="5">
    <location>
        <begin position="98"/>
        <end position="99"/>
    </location>
    <ligand>
        <name>pyridoxal 5'-phosphate</name>
        <dbReference type="ChEBI" id="CHEBI:597326"/>
    </ligand>
</feature>
<dbReference type="AlphaFoldDB" id="F8F1I7"/>
<dbReference type="SUPFAM" id="SSF53383">
    <property type="entry name" value="PLP-dependent transferases"/>
    <property type="match status" value="1"/>
</dbReference>
<dbReference type="Proteomes" id="UP000000503">
    <property type="component" value="Chromosome"/>
</dbReference>
<dbReference type="GO" id="GO:0005737">
    <property type="term" value="C:cytoplasm"/>
    <property type="evidence" value="ECO:0007669"/>
    <property type="project" value="UniProtKB-SubCell"/>
</dbReference>
<comment type="subcellular location">
    <subcellularLocation>
        <location evidence="5">Cytoplasm</location>
    </subcellularLocation>
</comment>
<evidence type="ECO:0000256" key="4">
    <source>
        <dbReference type="ARBA" id="ARBA00022898"/>
    </source>
</evidence>
<gene>
    <name evidence="5" type="primary">argD</name>
    <name evidence="6" type="ordered locus">Spica_0886</name>
</gene>
<feature type="modified residue" description="N6-(pyridoxal phosphate)lysine" evidence="5">
    <location>
        <position position="246"/>
    </location>
</feature>
<comment type="similarity">
    <text evidence="5">Belongs to the class-III pyridoxal-phosphate-dependent aminotransferase family. ArgD subfamily.</text>
</comment>
<evidence type="ECO:0000313" key="7">
    <source>
        <dbReference type="Proteomes" id="UP000000503"/>
    </source>
</evidence>
<evidence type="ECO:0000256" key="2">
    <source>
        <dbReference type="ARBA" id="ARBA00022605"/>
    </source>
</evidence>
<dbReference type="Gene3D" id="3.40.640.10">
    <property type="entry name" value="Type I PLP-dependent aspartate aminotransferase-like (Major domain)"/>
    <property type="match status" value="1"/>
</dbReference>
<dbReference type="EMBL" id="CP002868">
    <property type="protein sequence ID" value="AEJ19040.1"/>
    <property type="molecule type" value="Genomic_DNA"/>
</dbReference>
<keyword evidence="5" id="KW-0055">Arginine biosynthesis</keyword>
<keyword evidence="2 5" id="KW-0028">Amino-acid biosynthesis</keyword>
<dbReference type="GO" id="GO:0003992">
    <property type="term" value="F:N2-acetyl-L-ornithine:2-oxoglutarate 5-aminotransferase activity"/>
    <property type="evidence" value="ECO:0007669"/>
    <property type="project" value="UniProtKB-UniRule"/>
</dbReference>
<dbReference type="PANTHER" id="PTHR11986:SF79">
    <property type="entry name" value="ACETYLORNITHINE AMINOTRANSFERASE, MITOCHONDRIAL"/>
    <property type="match status" value="1"/>
</dbReference>
<feature type="binding site" evidence="5">
    <location>
        <position position="275"/>
    </location>
    <ligand>
        <name>pyridoxal 5'-phosphate</name>
        <dbReference type="ChEBI" id="CHEBI:597326"/>
    </ligand>
</feature>
<dbReference type="EC" id="2.6.1.11" evidence="5"/>
<dbReference type="Pfam" id="PF00202">
    <property type="entry name" value="Aminotran_3"/>
    <property type="match status" value="1"/>
</dbReference>
<dbReference type="HOGENOM" id="CLU_016922_10_1_12"/>
<keyword evidence="4 5" id="KW-0663">Pyridoxal phosphate</keyword>
<dbReference type="OrthoDB" id="9807885at2"/>
<reference evidence="7" key="1">
    <citation type="journal article" date="2013" name="Stand. Genomic Sci.">
        <title>Genome sequence of the thermophilic fresh-water bacterium Spirochaeta caldaria type strain (H1(T)), reclassification of Spirochaeta caldaria, Spirochaeta stenostrepta, and Spirochaeta zuelzerae in the genus Treponema as Treponema caldaria comb. nov., Treponema stenostrepta comb. nov., and Treponema zuelzerae comb. nov., and emendation of the genus Treponema.</title>
        <authorList>
            <person name="Abt B."/>
            <person name="Goker M."/>
            <person name="Scheuner C."/>
            <person name="Han C."/>
            <person name="Lu M."/>
            <person name="Misra M."/>
            <person name="Lapidus A."/>
            <person name="Nolan M."/>
            <person name="Lucas S."/>
            <person name="Hammon N."/>
            <person name="Deshpande S."/>
            <person name="Cheng J.F."/>
            <person name="Tapia R."/>
            <person name="Goodwin L.A."/>
            <person name="Pitluck S."/>
            <person name="Liolios K."/>
            <person name="Pagani I."/>
            <person name="Ivanova N."/>
            <person name="Mavromatis K."/>
            <person name="Mikhailova N."/>
            <person name="Huntemann M."/>
            <person name="Pati A."/>
            <person name="Chen A."/>
            <person name="Palaniappan K."/>
            <person name="Land M."/>
            <person name="Hauser L."/>
            <person name="Jeffries C.D."/>
            <person name="Rohde M."/>
            <person name="Spring S."/>
            <person name="Gronow S."/>
            <person name="Detter J.C."/>
            <person name="Bristow J."/>
            <person name="Eisen J.A."/>
            <person name="Markowitz V."/>
            <person name="Hugenholtz P."/>
            <person name="Kyrpides N.C."/>
            <person name="Woyke T."/>
            <person name="Klenk H.P."/>
        </authorList>
    </citation>
    <scope>NUCLEOTIDE SEQUENCE</scope>
    <source>
        <strain evidence="7">ATCC 51460 / DSM 7334 / H1</strain>
    </source>
</reference>
<dbReference type="InterPro" id="IPR050103">
    <property type="entry name" value="Class-III_PLP-dep_AT"/>
</dbReference>
<dbReference type="InterPro" id="IPR015422">
    <property type="entry name" value="PyrdxlP-dep_Trfase_small"/>
</dbReference>
<dbReference type="CDD" id="cd00610">
    <property type="entry name" value="OAT_like"/>
    <property type="match status" value="1"/>
</dbReference>
<comment type="subunit">
    <text evidence="5">Homodimer.</text>
</comment>